<organism evidence="1 2">
    <name type="scientific">Oceanobacillus polygoni</name>
    <dbReference type="NCBI Taxonomy" id="1235259"/>
    <lineage>
        <taxon>Bacteria</taxon>
        <taxon>Bacillati</taxon>
        <taxon>Bacillota</taxon>
        <taxon>Bacilli</taxon>
        <taxon>Bacillales</taxon>
        <taxon>Bacillaceae</taxon>
        <taxon>Oceanobacillus</taxon>
    </lineage>
</organism>
<comment type="caution">
    <text evidence="1">The sequence shown here is derived from an EMBL/GenBank/DDBJ whole genome shotgun (WGS) entry which is preliminary data.</text>
</comment>
<evidence type="ECO:0000313" key="2">
    <source>
        <dbReference type="Proteomes" id="UP001138793"/>
    </source>
</evidence>
<keyword evidence="2" id="KW-1185">Reference proteome</keyword>
<protein>
    <submittedName>
        <fullName evidence="1">Uncharacterized protein</fullName>
    </submittedName>
</protein>
<accession>A0A9X0YNV8</accession>
<dbReference type="Proteomes" id="UP001138793">
    <property type="component" value="Unassembled WGS sequence"/>
</dbReference>
<evidence type="ECO:0000313" key="1">
    <source>
        <dbReference type="EMBL" id="MBP2076024.1"/>
    </source>
</evidence>
<proteinExistence type="predicted"/>
<gene>
    <name evidence="1" type="ORF">J2Z64_000235</name>
</gene>
<sequence>MNEFLNPFIFYFLLDDSIFKEILNDMKIKNIGDQINQKASKESLK</sequence>
<name>A0A9X0YNV8_9BACI</name>
<dbReference type="AlphaFoldDB" id="A0A9X0YNV8"/>
<dbReference type="EMBL" id="JAGGMB010000001">
    <property type="protein sequence ID" value="MBP2076024.1"/>
    <property type="molecule type" value="Genomic_DNA"/>
</dbReference>
<reference evidence="1" key="1">
    <citation type="submission" date="2021-03" db="EMBL/GenBank/DDBJ databases">
        <title>Genomic Encyclopedia of Type Strains, Phase IV (KMG-IV): sequencing the most valuable type-strain genomes for metagenomic binning, comparative biology and taxonomic classification.</title>
        <authorList>
            <person name="Goeker M."/>
        </authorList>
    </citation>
    <scope>NUCLEOTIDE SEQUENCE</scope>
    <source>
        <strain evidence="1">DSM 107338</strain>
    </source>
</reference>